<reference evidence="1 2" key="1">
    <citation type="submission" date="2021-03" db="EMBL/GenBank/DDBJ databases">
        <title>Antimicrobial resistance genes in bacteria isolated from Japanese honey, and their potential for conferring macrolide and lincosamide resistance in the American foulbrood pathogen Paenibacillus larvae.</title>
        <authorList>
            <person name="Okamoto M."/>
            <person name="Kumagai M."/>
            <person name="Kanamori H."/>
            <person name="Takamatsu D."/>
        </authorList>
    </citation>
    <scope>NUCLEOTIDE SEQUENCE [LARGE SCALE GENOMIC DNA]</scope>
    <source>
        <strain evidence="1 2">J41TS12</strain>
    </source>
</reference>
<dbReference type="EMBL" id="BORR01000014">
    <property type="protein sequence ID" value="GIO38763.1"/>
    <property type="molecule type" value="Genomic_DNA"/>
</dbReference>
<accession>A0A919XYB4</accession>
<proteinExistence type="predicted"/>
<name>A0A919XYB4_9BACL</name>
<protein>
    <submittedName>
        <fullName evidence="1">Uncharacterized protein</fullName>
    </submittedName>
</protein>
<evidence type="ECO:0000313" key="2">
    <source>
        <dbReference type="Proteomes" id="UP000681162"/>
    </source>
</evidence>
<keyword evidence="2" id="KW-1185">Reference proteome</keyword>
<dbReference type="AlphaFoldDB" id="A0A919XYB4"/>
<evidence type="ECO:0000313" key="1">
    <source>
        <dbReference type="EMBL" id="GIO38763.1"/>
    </source>
</evidence>
<comment type="caution">
    <text evidence="1">The sequence shown here is derived from an EMBL/GenBank/DDBJ whole genome shotgun (WGS) entry which is preliminary data.</text>
</comment>
<sequence>MKCAAEAKAFAFVSGFLPHDGLVQSEKSANNSDRKHTSHVAQYIQLLVQISKSISSQAFAGTAD</sequence>
<organism evidence="1 2">
    <name type="scientific">Paenibacillus antibioticophila</name>
    <dbReference type="NCBI Taxonomy" id="1274374"/>
    <lineage>
        <taxon>Bacteria</taxon>
        <taxon>Bacillati</taxon>
        <taxon>Bacillota</taxon>
        <taxon>Bacilli</taxon>
        <taxon>Bacillales</taxon>
        <taxon>Paenibacillaceae</taxon>
        <taxon>Paenibacillus</taxon>
    </lineage>
</organism>
<gene>
    <name evidence="1" type="ORF">J41TS12_36240</name>
</gene>
<dbReference type="Proteomes" id="UP000681162">
    <property type="component" value="Unassembled WGS sequence"/>
</dbReference>